<gene>
    <name evidence="7" type="primary">rplV</name>
    <name evidence="11" type="ORF">A2370_01055</name>
</gene>
<sequence length="109" mass="12158">MKAILNNYRQAPRKVRLAADFLRGQMVVDAEAQLDALTKKASPILKKLLASAVANAVHNNKVEKAKLFIKEIAVDKGLVMKRFFPGAHGRAYPLRRKNSHIKLVLGVKE</sequence>
<name>A0A1G2QBK4_9BACT</name>
<dbReference type="STRING" id="1802436.A2370_01055"/>
<keyword evidence="4 7" id="KW-0689">Ribosomal protein</keyword>
<dbReference type="EMBL" id="MHTH01000019">
    <property type="protein sequence ID" value="OHA57966.1"/>
    <property type="molecule type" value="Genomic_DNA"/>
</dbReference>
<comment type="function">
    <text evidence="7 10">This protein binds specifically to 23S rRNA; its binding is stimulated by other ribosomal proteins, e.g., L4, L17, and L20. It is important during the early stages of 50S assembly. It makes multiple contacts with different domains of the 23S rRNA in the assembled 50S subunit and ribosome.</text>
</comment>
<keyword evidence="5 7" id="KW-0687">Ribonucleoprotein</keyword>
<dbReference type="GO" id="GO:0006412">
    <property type="term" value="P:translation"/>
    <property type="evidence" value="ECO:0007669"/>
    <property type="project" value="UniProtKB-UniRule"/>
</dbReference>
<evidence type="ECO:0000256" key="10">
    <source>
        <dbReference type="RuleBase" id="RU004008"/>
    </source>
</evidence>
<dbReference type="PANTHER" id="PTHR13501">
    <property type="entry name" value="CHLOROPLAST 50S RIBOSOMAL PROTEIN L22-RELATED"/>
    <property type="match status" value="1"/>
</dbReference>
<keyword evidence="2 7" id="KW-0699">rRNA-binding</keyword>
<dbReference type="Proteomes" id="UP000176222">
    <property type="component" value="Unassembled WGS sequence"/>
</dbReference>
<evidence type="ECO:0000256" key="3">
    <source>
        <dbReference type="ARBA" id="ARBA00022884"/>
    </source>
</evidence>
<evidence type="ECO:0000256" key="9">
    <source>
        <dbReference type="RuleBase" id="RU004006"/>
    </source>
</evidence>
<evidence type="ECO:0000256" key="1">
    <source>
        <dbReference type="ARBA" id="ARBA00009451"/>
    </source>
</evidence>
<evidence type="ECO:0000256" key="2">
    <source>
        <dbReference type="ARBA" id="ARBA00022730"/>
    </source>
</evidence>
<dbReference type="HAMAP" id="MF_01331_B">
    <property type="entry name" value="Ribosomal_uL22_B"/>
    <property type="match status" value="1"/>
</dbReference>
<dbReference type="SUPFAM" id="SSF54843">
    <property type="entry name" value="Ribosomal protein L22"/>
    <property type="match status" value="1"/>
</dbReference>
<dbReference type="InterPro" id="IPR036394">
    <property type="entry name" value="Ribosomal_uL22_sf"/>
</dbReference>
<dbReference type="GO" id="GO:0022625">
    <property type="term" value="C:cytosolic large ribosomal subunit"/>
    <property type="evidence" value="ECO:0007669"/>
    <property type="project" value="TreeGrafter"/>
</dbReference>
<comment type="similarity">
    <text evidence="1 7 8">Belongs to the universal ribosomal protein uL22 family.</text>
</comment>
<dbReference type="InterPro" id="IPR001063">
    <property type="entry name" value="Ribosomal_uL22"/>
</dbReference>
<reference evidence="11 12" key="1">
    <citation type="journal article" date="2016" name="Nat. Commun.">
        <title>Thousands of microbial genomes shed light on interconnected biogeochemical processes in an aquifer system.</title>
        <authorList>
            <person name="Anantharaman K."/>
            <person name="Brown C.T."/>
            <person name="Hug L.A."/>
            <person name="Sharon I."/>
            <person name="Castelle C.J."/>
            <person name="Probst A.J."/>
            <person name="Thomas B.C."/>
            <person name="Singh A."/>
            <person name="Wilkins M.J."/>
            <person name="Karaoz U."/>
            <person name="Brodie E.L."/>
            <person name="Williams K.H."/>
            <person name="Hubbard S.S."/>
            <person name="Banfield J.F."/>
        </authorList>
    </citation>
    <scope>NUCLEOTIDE SEQUENCE [LARGE SCALE GENOMIC DNA]</scope>
</reference>
<evidence type="ECO:0000256" key="7">
    <source>
        <dbReference type="HAMAP-Rule" id="MF_01331"/>
    </source>
</evidence>
<organism evidence="11 12">
    <name type="scientific">Candidatus Vogelbacteria bacterium RIFOXYB1_FULL_42_16</name>
    <dbReference type="NCBI Taxonomy" id="1802436"/>
    <lineage>
        <taxon>Bacteria</taxon>
        <taxon>Candidatus Vogeliibacteriota</taxon>
    </lineage>
</organism>
<evidence type="ECO:0000256" key="6">
    <source>
        <dbReference type="ARBA" id="ARBA00035207"/>
    </source>
</evidence>
<proteinExistence type="inferred from homology"/>
<comment type="function">
    <text evidence="7">The globular domain of the protein is located near the polypeptide exit tunnel on the outside of the subunit, while an extended beta-hairpin is found that lines the wall of the exit tunnel in the center of the 70S ribosome.</text>
</comment>
<dbReference type="Gene3D" id="3.90.470.10">
    <property type="entry name" value="Ribosomal protein L22/L17"/>
    <property type="match status" value="1"/>
</dbReference>
<dbReference type="CDD" id="cd00336">
    <property type="entry name" value="Ribosomal_L22"/>
    <property type="match status" value="1"/>
</dbReference>
<evidence type="ECO:0000256" key="5">
    <source>
        <dbReference type="ARBA" id="ARBA00023274"/>
    </source>
</evidence>
<dbReference type="AlphaFoldDB" id="A0A1G2QBK4"/>
<comment type="caution">
    <text evidence="11">The sequence shown here is derived from an EMBL/GenBank/DDBJ whole genome shotgun (WGS) entry which is preliminary data.</text>
</comment>
<dbReference type="GO" id="GO:0019843">
    <property type="term" value="F:rRNA binding"/>
    <property type="evidence" value="ECO:0007669"/>
    <property type="project" value="UniProtKB-UniRule"/>
</dbReference>
<dbReference type="GO" id="GO:0003735">
    <property type="term" value="F:structural constituent of ribosome"/>
    <property type="evidence" value="ECO:0007669"/>
    <property type="project" value="InterPro"/>
</dbReference>
<dbReference type="InterPro" id="IPR047867">
    <property type="entry name" value="Ribosomal_uL22_bac/org-type"/>
</dbReference>
<dbReference type="InterPro" id="IPR005727">
    <property type="entry name" value="Ribosomal_uL22_bac/chlpt-type"/>
</dbReference>
<accession>A0A1G2QBK4</accession>
<protein>
    <recommendedName>
        <fullName evidence="6 7">Large ribosomal subunit protein uL22</fullName>
    </recommendedName>
</protein>
<dbReference type="PANTHER" id="PTHR13501:SF8">
    <property type="entry name" value="LARGE RIBOSOMAL SUBUNIT PROTEIN UL22M"/>
    <property type="match status" value="1"/>
</dbReference>
<dbReference type="Pfam" id="PF00237">
    <property type="entry name" value="Ribosomal_L22"/>
    <property type="match status" value="1"/>
</dbReference>
<keyword evidence="3 7" id="KW-0694">RNA-binding</keyword>
<evidence type="ECO:0000313" key="12">
    <source>
        <dbReference type="Proteomes" id="UP000176222"/>
    </source>
</evidence>
<evidence type="ECO:0000256" key="8">
    <source>
        <dbReference type="RuleBase" id="RU004005"/>
    </source>
</evidence>
<comment type="subunit">
    <text evidence="7 9">Part of the 50S ribosomal subunit.</text>
</comment>
<evidence type="ECO:0000313" key="11">
    <source>
        <dbReference type="EMBL" id="OHA57966.1"/>
    </source>
</evidence>
<evidence type="ECO:0000256" key="4">
    <source>
        <dbReference type="ARBA" id="ARBA00022980"/>
    </source>
</evidence>
<dbReference type="NCBIfam" id="TIGR01044">
    <property type="entry name" value="rplV_bact"/>
    <property type="match status" value="1"/>
</dbReference>